<name>A0A358HYT7_9PROT</name>
<evidence type="ECO:0000313" key="2">
    <source>
        <dbReference type="Proteomes" id="UP000264753"/>
    </source>
</evidence>
<accession>A0A358HYT7</accession>
<proteinExistence type="predicted"/>
<dbReference type="AlphaFoldDB" id="A0A358HYT7"/>
<sequence length="151" mass="17941">MYQPRTPNYDKSDPIKRWQLPDRVFFACGACHILAHAFLERYANTAMQPFWFKPFDGFTGNHIIVIWGDWAFDYHGYSKRTVLIDHYFKRARQRWPGWDAELQSLPRDVLVSENKSKEISGLWLREPDQFLHNALPRAERYLDRFGPPPDA</sequence>
<organism evidence="1 2">
    <name type="scientific">Thalassospira lucentensis</name>
    <dbReference type="NCBI Taxonomy" id="168935"/>
    <lineage>
        <taxon>Bacteria</taxon>
        <taxon>Pseudomonadati</taxon>
        <taxon>Pseudomonadota</taxon>
        <taxon>Alphaproteobacteria</taxon>
        <taxon>Rhodospirillales</taxon>
        <taxon>Thalassospiraceae</taxon>
        <taxon>Thalassospira</taxon>
    </lineage>
</organism>
<comment type="caution">
    <text evidence="1">The sequence shown here is derived from an EMBL/GenBank/DDBJ whole genome shotgun (WGS) entry which is preliminary data.</text>
</comment>
<dbReference type="Proteomes" id="UP000264753">
    <property type="component" value="Unassembled WGS sequence"/>
</dbReference>
<gene>
    <name evidence="1" type="ORF">DEF21_20855</name>
</gene>
<protein>
    <submittedName>
        <fullName evidence="1">Uncharacterized protein</fullName>
    </submittedName>
</protein>
<reference evidence="1 2" key="1">
    <citation type="journal article" date="2018" name="Nat. Biotechnol.">
        <title>A standardized bacterial taxonomy based on genome phylogeny substantially revises the tree of life.</title>
        <authorList>
            <person name="Parks D.H."/>
            <person name="Chuvochina M."/>
            <person name="Waite D.W."/>
            <person name="Rinke C."/>
            <person name="Skarshewski A."/>
            <person name="Chaumeil P.A."/>
            <person name="Hugenholtz P."/>
        </authorList>
    </citation>
    <scope>NUCLEOTIDE SEQUENCE [LARGE SCALE GENOMIC DNA]</scope>
    <source>
        <strain evidence="1">UBA8707</strain>
    </source>
</reference>
<dbReference type="RefSeq" id="WP_277293761.1">
    <property type="nucleotide sequence ID" value="NZ_DOOG01000166.1"/>
</dbReference>
<dbReference type="EMBL" id="DOOG01000166">
    <property type="protein sequence ID" value="HBV00334.1"/>
    <property type="molecule type" value="Genomic_DNA"/>
</dbReference>
<evidence type="ECO:0000313" key="1">
    <source>
        <dbReference type="EMBL" id="HBV00334.1"/>
    </source>
</evidence>